<feature type="region of interest" description="Disordered" evidence="1">
    <location>
        <begin position="13"/>
        <end position="50"/>
    </location>
</feature>
<reference evidence="2 3" key="1">
    <citation type="submission" date="2021-06" db="EMBL/GenBank/DDBJ databases">
        <title>Caerostris extrusa draft genome.</title>
        <authorList>
            <person name="Kono N."/>
            <person name="Arakawa K."/>
        </authorList>
    </citation>
    <scope>NUCLEOTIDE SEQUENCE [LARGE SCALE GENOMIC DNA]</scope>
</reference>
<feature type="compositionally biased region" description="Polar residues" evidence="1">
    <location>
        <begin position="22"/>
        <end position="32"/>
    </location>
</feature>
<dbReference type="EMBL" id="BPLR01011340">
    <property type="protein sequence ID" value="GIY45906.1"/>
    <property type="molecule type" value="Genomic_DNA"/>
</dbReference>
<dbReference type="Proteomes" id="UP001054945">
    <property type="component" value="Unassembled WGS sequence"/>
</dbReference>
<comment type="caution">
    <text evidence="2">The sequence shown here is derived from an EMBL/GenBank/DDBJ whole genome shotgun (WGS) entry which is preliminary data.</text>
</comment>
<accession>A0AAV4TK91</accession>
<evidence type="ECO:0000256" key="1">
    <source>
        <dbReference type="SAM" id="MobiDB-lite"/>
    </source>
</evidence>
<sequence length="93" mass="10964">MVIKLEYAARWKQGSDVHARGKQSNQEMNSMSKIKNKNNRRKRKDKKSAGRLTWEFEQRGLMKIDEGRQNPEEWEMDFPKGSFLSRHAALPSK</sequence>
<organism evidence="2 3">
    <name type="scientific">Caerostris extrusa</name>
    <name type="common">Bark spider</name>
    <name type="synonym">Caerostris bankana</name>
    <dbReference type="NCBI Taxonomy" id="172846"/>
    <lineage>
        <taxon>Eukaryota</taxon>
        <taxon>Metazoa</taxon>
        <taxon>Ecdysozoa</taxon>
        <taxon>Arthropoda</taxon>
        <taxon>Chelicerata</taxon>
        <taxon>Arachnida</taxon>
        <taxon>Araneae</taxon>
        <taxon>Araneomorphae</taxon>
        <taxon>Entelegynae</taxon>
        <taxon>Araneoidea</taxon>
        <taxon>Araneidae</taxon>
        <taxon>Caerostris</taxon>
    </lineage>
</organism>
<keyword evidence="3" id="KW-1185">Reference proteome</keyword>
<evidence type="ECO:0000313" key="3">
    <source>
        <dbReference type="Proteomes" id="UP001054945"/>
    </source>
</evidence>
<proteinExistence type="predicted"/>
<dbReference type="AlphaFoldDB" id="A0AAV4TK91"/>
<feature type="compositionally biased region" description="Basic residues" evidence="1">
    <location>
        <begin position="34"/>
        <end position="46"/>
    </location>
</feature>
<gene>
    <name evidence="2" type="ORF">CEXT_146961</name>
</gene>
<evidence type="ECO:0000313" key="2">
    <source>
        <dbReference type="EMBL" id="GIY45906.1"/>
    </source>
</evidence>
<name>A0AAV4TK91_CAEEX</name>
<protein>
    <submittedName>
        <fullName evidence="2">Uncharacterized protein</fullName>
    </submittedName>
</protein>